<gene>
    <name evidence="3" type="ORF">V4F39_25785</name>
</gene>
<proteinExistence type="inferred from homology"/>
<dbReference type="NCBIfam" id="TIGR03561">
    <property type="entry name" value="organ_hyd_perox"/>
    <property type="match status" value="1"/>
</dbReference>
<dbReference type="Pfam" id="PF02566">
    <property type="entry name" value="OsmC"/>
    <property type="match status" value="1"/>
</dbReference>
<comment type="similarity">
    <text evidence="1">Belongs to the OsmC/Ohr family.</text>
</comment>
<sequence>MAIEKTLYTAHATSTGGRDGRSKSDDGKLEVKLAPPKEMGGNGDGTNPEQLFAAGYSACFLGAMKFVAGQQKTTLPADASITADVGIGPLAGGKVGFGITAVLNISLPGWEQAKAQELVDAAHQVCPYSNATRGNIDVTLNVSV</sequence>
<evidence type="ECO:0000313" key="4">
    <source>
        <dbReference type="Proteomes" id="UP001336250"/>
    </source>
</evidence>
<evidence type="ECO:0000256" key="1">
    <source>
        <dbReference type="ARBA" id="ARBA00007378"/>
    </source>
</evidence>
<name>A0AAW9QDN2_9BURK</name>
<dbReference type="EMBL" id="JAZIBG010000056">
    <property type="protein sequence ID" value="MEF7617349.1"/>
    <property type="molecule type" value="Genomic_DNA"/>
</dbReference>
<dbReference type="RefSeq" id="WP_332293112.1">
    <property type="nucleotide sequence ID" value="NZ_JAZIBG010000056.1"/>
</dbReference>
<protein>
    <submittedName>
        <fullName evidence="3">Organic hydroperoxide resistance protein</fullName>
    </submittedName>
</protein>
<dbReference type="Gene3D" id="2.20.25.10">
    <property type="match status" value="1"/>
</dbReference>
<comment type="caution">
    <text evidence="3">The sequence shown here is derived from an EMBL/GenBank/DDBJ whole genome shotgun (WGS) entry which is preliminary data.</text>
</comment>
<dbReference type="InterPro" id="IPR019953">
    <property type="entry name" value="OHR"/>
</dbReference>
<keyword evidence="4" id="KW-1185">Reference proteome</keyword>
<dbReference type="Gene3D" id="3.30.300.20">
    <property type="match status" value="1"/>
</dbReference>
<dbReference type="InterPro" id="IPR015946">
    <property type="entry name" value="KH_dom-like_a/b"/>
</dbReference>
<dbReference type="AlphaFoldDB" id="A0AAW9QDN2"/>
<dbReference type="Proteomes" id="UP001336250">
    <property type="component" value="Unassembled WGS sequence"/>
</dbReference>
<evidence type="ECO:0000256" key="2">
    <source>
        <dbReference type="SAM" id="MobiDB-lite"/>
    </source>
</evidence>
<dbReference type="InterPro" id="IPR003718">
    <property type="entry name" value="OsmC/Ohr_fam"/>
</dbReference>
<dbReference type="PANTHER" id="PTHR33797">
    <property type="entry name" value="ORGANIC HYDROPEROXIDE RESISTANCE PROTEIN-LIKE"/>
    <property type="match status" value="1"/>
</dbReference>
<feature type="region of interest" description="Disordered" evidence="2">
    <location>
        <begin position="1"/>
        <end position="28"/>
    </location>
</feature>
<dbReference type="InterPro" id="IPR036102">
    <property type="entry name" value="OsmC/Ohrsf"/>
</dbReference>
<dbReference type="PANTHER" id="PTHR33797:SF2">
    <property type="entry name" value="ORGANIC HYDROPEROXIDE RESISTANCE PROTEIN-LIKE"/>
    <property type="match status" value="1"/>
</dbReference>
<organism evidence="3 4">
    <name type="scientific">Aquincola agrisoli</name>
    <dbReference type="NCBI Taxonomy" id="3119538"/>
    <lineage>
        <taxon>Bacteria</taxon>
        <taxon>Pseudomonadati</taxon>
        <taxon>Pseudomonadota</taxon>
        <taxon>Betaproteobacteria</taxon>
        <taxon>Burkholderiales</taxon>
        <taxon>Sphaerotilaceae</taxon>
        <taxon>Aquincola</taxon>
    </lineage>
</organism>
<evidence type="ECO:0000313" key="3">
    <source>
        <dbReference type="EMBL" id="MEF7617349.1"/>
    </source>
</evidence>
<dbReference type="SUPFAM" id="SSF82784">
    <property type="entry name" value="OsmC-like"/>
    <property type="match status" value="1"/>
</dbReference>
<reference evidence="3 4" key="1">
    <citation type="submission" date="2024-02" db="EMBL/GenBank/DDBJ databases">
        <title>Genome sequence of Aquincola sp. MAHUQ-54.</title>
        <authorList>
            <person name="Huq M.A."/>
        </authorList>
    </citation>
    <scope>NUCLEOTIDE SEQUENCE [LARGE SCALE GENOMIC DNA]</scope>
    <source>
        <strain evidence="3 4">MAHUQ-54</strain>
    </source>
</reference>
<accession>A0AAW9QDN2</accession>
<feature type="compositionally biased region" description="Basic and acidic residues" evidence="2">
    <location>
        <begin position="18"/>
        <end position="28"/>
    </location>
</feature>
<dbReference type="GO" id="GO:0006979">
    <property type="term" value="P:response to oxidative stress"/>
    <property type="evidence" value="ECO:0007669"/>
    <property type="project" value="InterPro"/>
</dbReference>